<evidence type="ECO:0000256" key="7">
    <source>
        <dbReference type="ARBA" id="ARBA00023211"/>
    </source>
</evidence>
<feature type="binding site" evidence="8">
    <location>
        <position position="353"/>
    </location>
    <ligand>
        <name>Mn(2+)</name>
        <dbReference type="ChEBI" id="CHEBI:29035"/>
        <label>2</label>
    </ligand>
</feature>
<dbReference type="InterPro" id="IPR000819">
    <property type="entry name" value="Peptidase_M17_C"/>
</dbReference>
<feature type="active site" evidence="8">
    <location>
        <position position="281"/>
    </location>
</feature>
<comment type="similarity">
    <text evidence="3 8">Belongs to the peptidase M17 family.</text>
</comment>
<sequence length="503" mass="52775">MNPRPSIAFAKFAAPQTAAGRKGTVFVLSADDGSLSDAASAYDPGKTLERAFPVAEFTGKFAGVVEVLAPQATSLDRLVAIGAGKASGLDEYAWLKLGGTIAASLRKATDVAVVIDLAGASPDGKDAANLAAGLLLRGYSFDKYKTRKDKDDAKADPKKSVKITIHTADPAGARKAFADAEAVVDGVLLARDLVNEPANILGPVEFAARAKELEALGVKVEILTEKEMKKLGMGSLLGVAQGSPRGARMAIMQWNGGKAKDSPIAFVGKGVTFDTGGNSMKPASGMEDMKGDMGGAAAVAGLMHALAARKAKANVVGIIGLVENAVDGHAQRPGDIVTSMSGQTIEVLNTDAEGRLVLADALWYCNDRFQPKFMVNLATLTGAIMVALGLHYAGLFSNNDELAERLAGAGQATQERLWRMPLGVEYDKLIDSKNADMKNIGGRYGGAIIAAQFLQRFVKDTPWAHLDIAGTAMGAPSSEINQSWGSGFGVRLLDRLVRDHYES</sequence>
<dbReference type="InterPro" id="IPR008283">
    <property type="entry name" value="Peptidase_M17_N"/>
</dbReference>
<reference evidence="9 10" key="1">
    <citation type="submission" date="2016-05" db="EMBL/GenBank/DDBJ databases">
        <authorList>
            <person name="Ramsay J.P."/>
        </authorList>
    </citation>
    <scope>NUCLEOTIDE SEQUENCE [LARGE SCALE GENOMIC DNA]</scope>
    <source>
        <strain evidence="9 10">NZP2042</strain>
    </source>
</reference>
<feature type="binding site" evidence="8">
    <location>
        <position position="351"/>
    </location>
    <ligand>
        <name>Mn(2+)</name>
        <dbReference type="ChEBI" id="CHEBI:29035"/>
        <label>1</label>
    </ligand>
</feature>
<name>A0A6M7U8K2_RHILI</name>
<dbReference type="Gene3D" id="3.40.220.10">
    <property type="entry name" value="Leucine Aminopeptidase, subunit E, domain 1"/>
    <property type="match status" value="1"/>
</dbReference>
<dbReference type="RefSeq" id="WP_056565542.1">
    <property type="nucleotide sequence ID" value="NZ_CP033334.1"/>
</dbReference>
<feature type="binding site" evidence="8">
    <location>
        <position position="269"/>
    </location>
    <ligand>
        <name>Mn(2+)</name>
        <dbReference type="ChEBI" id="CHEBI:29035"/>
        <label>2</label>
    </ligand>
</feature>
<dbReference type="PRINTS" id="PR00481">
    <property type="entry name" value="LAMNOPPTDASE"/>
</dbReference>
<keyword evidence="4 8" id="KW-0031">Aminopeptidase</keyword>
<keyword evidence="7 8" id="KW-0464">Manganese</keyword>
<dbReference type="CDD" id="cd00433">
    <property type="entry name" value="Peptidase_M17"/>
    <property type="match status" value="1"/>
</dbReference>
<evidence type="ECO:0000256" key="2">
    <source>
        <dbReference type="ARBA" id="ARBA00000967"/>
    </source>
</evidence>
<feature type="binding site" evidence="8">
    <location>
        <position position="274"/>
    </location>
    <ligand>
        <name>Mn(2+)</name>
        <dbReference type="ChEBI" id="CHEBI:29035"/>
        <label>2</label>
    </ligand>
</feature>
<comment type="caution">
    <text evidence="9">The sequence shown here is derived from an EMBL/GenBank/DDBJ whole genome shotgun (WGS) entry which is preliminary data.</text>
</comment>
<dbReference type="InterPro" id="IPR043472">
    <property type="entry name" value="Macro_dom-like"/>
</dbReference>
<organism evidence="9 10">
    <name type="scientific">Rhizobium loti</name>
    <name type="common">Mesorhizobium loti</name>
    <dbReference type="NCBI Taxonomy" id="381"/>
    <lineage>
        <taxon>Bacteria</taxon>
        <taxon>Pseudomonadati</taxon>
        <taxon>Pseudomonadota</taxon>
        <taxon>Alphaproteobacteria</taxon>
        <taxon>Hyphomicrobiales</taxon>
        <taxon>Phyllobacteriaceae</taxon>
        <taxon>Mesorhizobium</taxon>
    </lineage>
</organism>
<accession>A0A6M7U8K2</accession>
<dbReference type="PROSITE" id="PS00631">
    <property type="entry name" value="CYTOSOL_AP"/>
    <property type="match status" value="1"/>
</dbReference>
<evidence type="ECO:0000256" key="4">
    <source>
        <dbReference type="ARBA" id="ARBA00022438"/>
    </source>
</evidence>
<dbReference type="NCBIfam" id="NF002077">
    <property type="entry name" value="PRK00913.2-4"/>
    <property type="match status" value="1"/>
</dbReference>
<dbReference type="Gene3D" id="3.40.630.10">
    <property type="entry name" value="Zn peptidases"/>
    <property type="match status" value="1"/>
</dbReference>
<dbReference type="NCBIfam" id="NF002073">
    <property type="entry name" value="PRK00913.1-2"/>
    <property type="match status" value="1"/>
</dbReference>
<dbReference type="Proteomes" id="UP000093737">
    <property type="component" value="Unassembled WGS sequence"/>
</dbReference>
<dbReference type="SUPFAM" id="SSF52949">
    <property type="entry name" value="Macro domain-like"/>
    <property type="match status" value="1"/>
</dbReference>
<keyword evidence="6 8" id="KW-0378">Hydrolase</keyword>
<dbReference type="SUPFAM" id="SSF53187">
    <property type="entry name" value="Zn-dependent exopeptidases"/>
    <property type="match status" value="1"/>
</dbReference>
<dbReference type="NCBIfam" id="NF002074">
    <property type="entry name" value="PRK00913.1-4"/>
    <property type="match status" value="1"/>
</dbReference>
<dbReference type="GO" id="GO:0006508">
    <property type="term" value="P:proteolysis"/>
    <property type="evidence" value="ECO:0007669"/>
    <property type="project" value="UniProtKB-KW"/>
</dbReference>
<protein>
    <recommendedName>
        <fullName evidence="8">Probable cytosol aminopeptidase</fullName>
        <ecNumber evidence="8">3.4.11.1</ecNumber>
    </recommendedName>
    <alternativeName>
        <fullName evidence="8">Leucine aminopeptidase</fullName>
        <shortName evidence="8">LAP</shortName>
        <ecNumber evidence="8">3.4.11.10</ecNumber>
    </alternativeName>
    <alternativeName>
        <fullName evidence="8">Leucyl aminopeptidase</fullName>
    </alternativeName>
</protein>
<comment type="catalytic activity">
    <reaction evidence="2 8">
        <text>Release of an N-terminal amino acid, preferentially leucine, but not glutamic or aspartic acids.</text>
        <dbReference type="EC" id="3.4.11.10"/>
    </reaction>
</comment>
<comment type="cofactor">
    <cofactor evidence="8">
        <name>Mn(2+)</name>
        <dbReference type="ChEBI" id="CHEBI:29035"/>
    </cofactor>
    <text evidence="8">Binds 2 manganese ions per subunit.</text>
</comment>
<comment type="function">
    <text evidence="8">Presumably involved in the processing and regular turnover of intracellular proteins. Catalyzes the removal of unsubstituted N-terminal amino acids from various peptides.</text>
</comment>
<evidence type="ECO:0000313" key="10">
    <source>
        <dbReference type="Proteomes" id="UP000093737"/>
    </source>
</evidence>
<comment type="catalytic activity">
    <reaction evidence="1 8">
        <text>Release of an N-terminal amino acid, Xaa-|-Yaa-, in which Xaa is preferably Leu, but may be other amino acids including Pro although not Arg or Lys, and Yaa may be Pro. Amino acid amides and methyl esters are also readily hydrolyzed, but rates on arylamides are exceedingly low.</text>
        <dbReference type="EC" id="3.4.11.1"/>
    </reaction>
</comment>
<dbReference type="GO" id="GO:0030145">
    <property type="term" value="F:manganese ion binding"/>
    <property type="evidence" value="ECO:0007669"/>
    <property type="project" value="UniProtKB-UniRule"/>
</dbReference>
<feature type="active site" evidence="8">
    <location>
        <position position="355"/>
    </location>
</feature>
<dbReference type="InterPro" id="IPR011356">
    <property type="entry name" value="Leucine_aapep/pepB"/>
</dbReference>
<dbReference type="Pfam" id="PF00883">
    <property type="entry name" value="Peptidase_M17"/>
    <property type="match status" value="1"/>
</dbReference>
<evidence type="ECO:0000256" key="5">
    <source>
        <dbReference type="ARBA" id="ARBA00022670"/>
    </source>
</evidence>
<feature type="binding site" evidence="8">
    <location>
        <position position="292"/>
    </location>
    <ligand>
        <name>Mn(2+)</name>
        <dbReference type="ChEBI" id="CHEBI:29035"/>
        <label>2</label>
    </ligand>
</feature>
<proteinExistence type="inferred from homology"/>
<dbReference type="InterPro" id="IPR023042">
    <property type="entry name" value="Peptidase_M17_leu_NH2_pept"/>
</dbReference>
<dbReference type="HAMAP" id="MF_00181">
    <property type="entry name" value="Cytosol_peptidase_M17"/>
    <property type="match status" value="1"/>
</dbReference>
<evidence type="ECO:0000256" key="8">
    <source>
        <dbReference type="HAMAP-Rule" id="MF_00181"/>
    </source>
</evidence>
<dbReference type="EC" id="3.4.11.10" evidence="8"/>
<evidence type="ECO:0000313" key="9">
    <source>
        <dbReference type="EMBL" id="OBQ73058.1"/>
    </source>
</evidence>
<dbReference type="EC" id="3.4.11.1" evidence="8"/>
<evidence type="ECO:0000256" key="3">
    <source>
        <dbReference type="ARBA" id="ARBA00009528"/>
    </source>
</evidence>
<feature type="binding site" evidence="8">
    <location>
        <position position="274"/>
    </location>
    <ligand>
        <name>Mn(2+)</name>
        <dbReference type="ChEBI" id="CHEBI:29035"/>
        <label>1</label>
    </ligand>
</feature>
<keyword evidence="5 8" id="KW-0645">Protease</keyword>
<gene>
    <name evidence="8" type="primary">pepA</name>
    <name evidence="9" type="ORF">A8145_04235</name>
</gene>
<dbReference type="GO" id="GO:0070006">
    <property type="term" value="F:metalloaminopeptidase activity"/>
    <property type="evidence" value="ECO:0007669"/>
    <property type="project" value="InterPro"/>
</dbReference>
<comment type="subcellular location">
    <subcellularLocation>
        <location evidence="8">Cytoplasm</location>
    </subcellularLocation>
</comment>
<feature type="binding site" evidence="8">
    <location>
        <position position="353"/>
    </location>
    <ligand>
        <name>Mn(2+)</name>
        <dbReference type="ChEBI" id="CHEBI:29035"/>
        <label>1</label>
    </ligand>
</feature>
<dbReference type="Pfam" id="PF02789">
    <property type="entry name" value="Peptidase_M17_N"/>
    <property type="match status" value="1"/>
</dbReference>
<evidence type="ECO:0000256" key="1">
    <source>
        <dbReference type="ARBA" id="ARBA00000135"/>
    </source>
</evidence>
<dbReference type="PANTHER" id="PTHR11963:SF23">
    <property type="entry name" value="CYTOSOL AMINOPEPTIDASE"/>
    <property type="match status" value="1"/>
</dbReference>
<dbReference type="GO" id="GO:0005737">
    <property type="term" value="C:cytoplasm"/>
    <property type="evidence" value="ECO:0007669"/>
    <property type="project" value="UniProtKB-SubCell"/>
</dbReference>
<dbReference type="AlphaFoldDB" id="A0A6M7U8K2"/>
<dbReference type="NCBIfam" id="NF002075">
    <property type="entry name" value="PRK00913.2-2"/>
    <property type="match status" value="1"/>
</dbReference>
<evidence type="ECO:0000256" key="6">
    <source>
        <dbReference type="ARBA" id="ARBA00022801"/>
    </source>
</evidence>
<dbReference type="EMBL" id="LYTK01000001">
    <property type="protein sequence ID" value="OBQ73058.1"/>
    <property type="molecule type" value="Genomic_DNA"/>
</dbReference>
<dbReference type="PANTHER" id="PTHR11963">
    <property type="entry name" value="LEUCINE AMINOPEPTIDASE-RELATED"/>
    <property type="match status" value="1"/>
</dbReference>
<keyword evidence="8" id="KW-0963">Cytoplasm</keyword>
<keyword evidence="8" id="KW-0479">Metal-binding</keyword>